<organism evidence="2 3">
    <name type="scientific">Blattamonas nauphoetae</name>
    <dbReference type="NCBI Taxonomy" id="2049346"/>
    <lineage>
        <taxon>Eukaryota</taxon>
        <taxon>Metamonada</taxon>
        <taxon>Preaxostyla</taxon>
        <taxon>Oxymonadida</taxon>
        <taxon>Blattamonas</taxon>
    </lineage>
</organism>
<evidence type="ECO:0000256" key="1">
    <source>
        <dbReference type="SAM" id="MobiDB-lite"/>
    </source>
</evidence>
<dbReference type="EMBL" id="JARBJD010000282">
    <property type="protein sequence ID" value="KAK2944832.1"/>
    <property type="molecule type" value="Genomic_DNA"/>
</dbReference>
<feature type="region of interest" description="Disordered" evidence="1">
    <location>
        <begin position="88"/>
        <end position="113"/>
    </location>
</feature>
<name>A0ABQ9X1M8_9EUKA</name>
<dbReference type="InterPro" id="IPR036443">
    <property type="entry name" value="Znf_RanBP2_sf"/>
</dbReference>
<gene>
    <name evidence="2" type="ORF">BLNAU_20229</name>
</gene>
<proteinExistence type="predicted"/>
<sequence>MTSTRQKSQGWGCPRCNEIVDNYKLVCISCSTQRPGSESNVFSTIIPGMTTGPVQGPPKQSTEEYICTKCQTPNFISRPKCRQCGFVRPNDGNRYPTASKPSPPSAFNYTPKS</sequence>
<dbReference type="SUPFAM" id="SSF90209">
    <property type="entry name" value="Ran binding protein zinc finger-like"/>
    <property type="match status" value="1"/>
</dbReference>
<reference evidence="2 3" key="1">
    <citation type="journal article" date="2022" name="bioRxiv">
        <title>Genomics of Preaxostyla Flagellates Illuminates Evolutionary Transitions and the Path Towards Mitochondrial Loss.</title>
        <authorList>
            <person name="Novak L.V.F."/>
            <person name="Treitli S.C."/>
            <person name="Pyrih J."/>
            <person name="Halakuc P."/>
            <person name="Pipaliya S.V."/>
            <person name="Vacek V."/>
            <person name="Brzon O."/>
            <person name="Soukal P."/>
            <person name="Eme L."/>
            <person name="Dacks J.B."/>
            <person name="Karnkowska A."/>
            <person name="Elias M."/>
            <person name="Hampl V."/>
        </authorList>
    </citation>
    <scope>NUCLEOTIDE SEQUENCE [LARGE SCALE GENOMIC DNA]</scope>
    <source>
        <strain evidence="2">NAU3</strain>
        <tissue evidence="2">Gut</tissue>
    </source>
</reference>
<evidence type="ECO:0000313" key="3">
    <source>
        <dbReference type="Proteomes" id="UP001281761"/>
    </source>
</evidence>
<protein>
    <recommendedName>
        <fullName evidence="4">RanBP2-type domain-containing protein</fullName>
    </recommendedName>
</protein>
<comment type="caution">
    <text evidence="2">The sequence shown here is derived from an EMBL/GenBank/DDBJ whole genome shotgun (WGS) entry which is preliminary data.</text>
</comment>
<evidence type="ECO:0000313" key="2">
    <source>
        <dbReference type="EMBL" id="KAK2944832.1"/>
    </source>
</evidence>
<evidence type="ECO:0008006" key="4">
    <source>
        <dbReference type="Google" id="ProtNLM"/>
    </source>
</evidence>
<dbReference type="Proteomes" id="UP001281761">
    <property type="component" value="Unassembled WGS sequence"/>
</dbReference>
<accession>A0ABQ9X1M8</accession>
<keyword evidence="3" id="KW-1185">Reference proteome</keyword>